<keyword evidence="4 6" id="KW-0548">Nucleotidyltransferase</keyword>
<name>A0A2N3IP95_AERSO</name>
<evidence type="ECO:0000256" key="5">
    <source>
        <dbReference type="ARBA" id="ARBA00023125"/>
    </source>
</evidence>
<comment type="caution">
    <text evidence="6">Lacks conserved residue(s) required for the propagation of feature annotation.</text>
</comment>
<feature type="active site" description="Proton acceptor" evidence="6">
    <location>
        <position position="57"/>
    </location>
</feature>
<accession>A0A2N3IP95</accession>
<proteinExistence type="inferred from homology"/>
<feature type="binding site" evidence="6">
    <location>
        <position position="57"/>
    </location>
    <ligand>
        <name>NAD(+)</name>
        <dbReference type="ChEBI" id="CHEBI:57540"/>
    </ligand>
</feature>
<keyword evidence="2 6" id="KW-0328">Glycosyltransferase</keyword>
<dbReference type="GO" id="GO:0016757">
    <property type="term" value="F:glycosyltransferase activity"/>
    <property type="evidence" value="ECO:0007669"/>
    <property type="project" value="UniProtKB-UniRule"/>
</dbReference>
<evidence type="ECO:0000256" key="1">
    <source>
        <dbReference type="ARBA" id="ARBA00022649"/>
    </source>
</evidence>
<evidence type="ECO:0000313" key="9">
    <source>
        <dbReference type="Proteomes" id="UP000233526"/>
    </source>
</evidence>
<dbReference type="AlphaFoldDB" id="A0A2N3IP95"/>
<comment type="caution">
    <text evidence="8">The sequence shown here is derived from an EMBL/GenBank/DDBJ whole genome shotgun (WGS) entry which is preliminary data.</text>
</comment>
<dbReference type="InterPro" id="IPR029494">
    <property type="entry name" value="DarT"/>
</dbReference>
<dbReference type="PROSITE" id="PS52018">
    <property type="entry name" value="DART"/>
    <property type="match status" value="1"/>
</dbReference>
<dbReference type="Pfam" id="PF14487">
    <property type="entry name" value="DarT"/>
    <property type="match status" value="1"/>
</dbReference>
<evidence type="ECO:0000256" key="3">
    <source>
        <dbReference type="ARBA" id="ARBA00022679"/>
    </source>
</evidence>
<reference evidence="8 9" key="1">
    <citation type="journal article" date="2017" name="Front. Microbiol.">
        <title>Strong Genomic and Phenotypic Heterogeneity in the Aeromonas sobria Species Complex.</title>
        <authorList>
            <person name="Gauthier J."/>
            <person name="Vincent A.T."/>
            <person name="Charette S.J."/>
            <person name="Derome N."/>
        </authorList>
    </citation>
    <scope>NUCLEOTIDE SEQUENCE [LARGE SCALE GENOMIC DNA]</scope>
    <source>
        <strain evidence="8 9">JF2635</strain>
    </source>
</reference>
<dbReference type="EMBL" id="LJZX01000067">
    <property type="protein sequence ID" value="PKQ72904.1"/>
    <property type="molecule type" value="Genomic_DNA"/>
</dbReference>
<comment type="similarity">
    <text evidence="6">Belongs to the DarT ADP-ribosyltransferase family.</text>
</comment>
<feature type="binding site" evidence="6">
    <location>
        <begin position="18"/>
        <end position="20"/>
    </location>
    <ligand>
        <name>NAD(+)</name>
        <dbReference type="ChEBI" id="CHEBI:57540"/>
    </ligand>
</feature>
<evidence type="ECO:0000259" key="7">
    <source>
        <dbReference type="PROSITE" id="PS52018"/>
    </source>
</evidence>
<evidence type="ECO:0000313" key="8">
    <source>
        <dbReference type="EMBL" id="PKQ72904.1"/>
    </source>
</evidence>
<organism evidence="8 9">
    <name type="scientific">Aeromonas sobria</name>
    <dbReference type="NCBI Taxonomy" id="646"/>
    <lineage>
        <taxon>Bacteria</taxon>
        <taxon>Pseudomonadati</taxon>
        <taxon>Pseudomonadota</taxon>
        <taxon>Gammaproteobacteria</taxon>
        <taxon>Aeromonadales</taxon>
        <taxon>Aeromonadaceae</taxon>
        <taxon>Aeromonas</taxon>
    </lineage>
</organism>
<dbReference type="GO" id="GO:0003677">
    <property type="term" value="F:DNA binding"/>
    <property type="evidence" value="ECO:0007669"/>
    <property type="project" value="UniProtKB-UniRule"/>
</dbReference>
<evidence type="ECO:0000256" key="2">
    <source>
        <dbReference type="ARBA" id="ARBA00022676"/>
    </source>
</evidence>
<comment type="catalytic activity">
    <reaction evidence="6">
        <text>a thymidine in DNA + NAD(+) = an N-(ADP-alpha-D-ribosyl)-thymidine in DNA + nicotinamide + H(+)</text>
        <dbReference type="Rhea" id="RHEA:71651"/>
        <dbReference type="Rhea" id="RHEA-COMP:13556"/>
        <dbReference type="Rhea" id="RHEA-COMP:18051"/>
        <dbReference type="ChEBI" id="CHEBI:15378"/>
        <dbReference type="ChEBI" id="CHEBI:17154"/>
        <dbReference type="ChEBI" id="CHEBI:57540"/>
        <dbReference type="ChEBI" id="CHEBI:137386"/>
        <dbReference type="ChEBI" id="CHEBI:191199"/>
    </reaction>
</comment>
<evidence type="ECO:0000256" key="6">
    <source>
        <dbReference type="PROSITE-ProRule" id="PRU01362"/>
    </source>
</evidence>
<dbReference type="RefSeq" id="WP_101320441.1">
    <property type="nucleotide sequence ID" value="NZ_CAWNSS010000067.1"/>
</dbReference>
<feature type="active site" evidence="6">
    <location>
        <position position="169"/>
    </location>
</feature>
<gene>
    <name evidence="8" type="ORF">AOX56_06260</name>
</gene>
<sequence length="216" mass="24976">MPYDYSGTLNPDKALIFRIVHRDNLPWILANGLWAGNSAEKSDSWVHIGLTELINKRAHHPVPLAPYGVLNDYVPFYFTPFSPMLSNIHAGRGVPRRDNDEILVLVSSLHRMAELELAFLFTDSHAYYQWANFYDDLGELNRIDWPILQRRDFKRDPDDPAKFERYQAEALVHQHCPVEALVGVVCYNEETKAKVEQTMVQLGVARPVYVRSGWYF</sequence>
<dbReference type="GO" id="GO:0016779">
    <property type="term" value="F:nucleotidyltransferase activity"/>
    <property type="evidence" value="ECO:0007669"/>
    <property type="project" value="UniProtKB-UniRule"/>
</dbReference>
<protein>
    <recommendedName>
        <fullName evidence="7">DarT domain-containing protein</fullName>
    </recommendedName>
</protein>
<evidence type="ECO:0000256" key="4">
    <source>
        <dbReference type="ARBA" id="ARBA00022695"/>
    </source>
</evidence>
<keyword evidence="3 6" id="KW-0808">Transferase</keyword>
<feature type="domain" description="DarT" evidence="7">
    <location>
        <begin position="14"/>
        <end position="216"/>
    </location>
</feature>
<dbReference type="Proteomes" id="UP000233526">
    <property type="component" value="Unassembled WGS sequence"/>
</dbReference>
<keyword evidence="5 6" id="KW-0238">DNA-binding</keyword>
<keyword evidence="1 6" id="KW-1277">Toxin-antitoxin system</keyword>